<dbReference type="CDD" id="cd04301">
    <property type="entry name" value="NAT_SF"/>
    <property type="match status" value="1"/>
</dbReference>
<keyword evidence="1" id="KW-0808">Transferase</keyword>
<evidence type="ECO:0000313" key="6">
    <source>
        <dbReference type="Proteomes" id="UP000722989"/>
    </source>
</evidence>
<dbReference type="PANTHER" id="PTHR43877">
    <property type="entry name" value="AMINOALKYLPHOSPHONATE N-ACETYLTRANSFERASE-RELATED-RELATED"/>
    <property type="match status" value="1"/>
</dbReference>
<dbReference type="Pfam" id="PF00583">
    <property type="entry name" value="Acetyltransf_1"/>
    <property type="match status" value="1"/>
</dbReference>
<accession>A0ABX0Y3K9</accession>
<dbReference type="RefSeq" id="WP_167927886.1">
    <property type="nucleotide sequence ID" value="NZ_JAATVY010000024.1"/>
</dbReference>
<dbReference type="PROSITE" id="PS51186">
    <property type="entry name" value="GNAT"/>
    <property type="match status" value="1"/>
</dbReference>
<evidence type="ECO:0000259" key="4">
    <source>
        <dbReference type="PROSITE" id="PS51186"/>
    </source>
</evidence>
<dbReference type="InterPro" id="IPR016181">
    <property type="entry name" value="Acyl_CoA_acyltransferase"/>
</dbReference>
<protein>
    <submittedName>
        <fullName evidence="5">GNAT family N-acetyltransferase</fullName>
    </submittedName>
</protein>
<dbReference type="InterPro" id="IPR050832">
    <property type="entry name" value="Bact_Acetyltransf"/>
</dbReference>
<reference evidence="5 6" key="1">
    <citation type="submission" date="2020-03" db="EMBL/GenBank/DDBJ databases">
        <title>WGS of the type strain of Planosporangium spp.</title>
        <authorList>
            <person name="Thawai C."/>
        </authorList>
    </citation>
    <scope>NUCLEOTIDE SEQUENCE [LARGE SCALE GENOMIC DNA]</scope>
    <source>
        <strain evidence="5 6">TBRC 5610</strain>
    </source>
</reference>
<keyword evidence="2" id="KW-0012">Acyltransferase</keyword>
<evidence type="ECO:0000256" key="2">
    <source>
        <dbReference type="ARBA" id="ARBA00023315"/>
    </source>
</evidence>
<name>A0ABX0Y3K9_9ACTN</name>
<evidence type="ECO:0000256" key="3">
    <source>
        <dbReference type="SAM" id="MobiDB-lite"/>
    </source>
</evidence>
<feature type="region of interest" description="Disordered" evidence="3">
    <location>
        <begin position="61"/>
        <end position="87"/>
    </location>
</feature>
<keyword evidence="6" id="KW-1185">Reference proteome</keyword>
<dbReference type="Gene3D" id="3.40.630.30">
    <property type="match status" value="1"/>
</dbReference>
<evidence type="ECO:0000313" key="5">
    <source>
        <dbReference type="EMBL" id="NJC72975.1"/>
    </source>
</evidence>
<evidence type="ECO:0000256" key="1">
    <source>
        <dbReference type="ARBA" id="ARBA00022679"/>
    </source>
</evidence>
<gene>
    <name evidence="5" type="ORF">HC031_25135</name>
</gene>
<organism evidence="5 6">
    <name type="scientific">Planosporangium thailandense</name>
    <dbReference type="NCBI Taxonomy" id="765197"/>
    <lineage>
        <taxon>Bacteria</taxon>
        <taxon>Bacillati</taxon>
        <taxon>Actinomycetota</taxon>
        <taxon>Actinomycetes</taxon>
        <taxon>Micromonosporales</taxon>
        <taxon>Micromonosporaceae</taxon>
        <taxon>Planosporangium</taxon>
    </lineage>
</organism>
<comment type="caution">
    <text evidence="5">The sequence shown here is derived from an EMBL/GenBank/DDBJ whole genome shotgun (WGS) entry which is preliminary data.</text>
</comment>
<proteinExistence type="predicted"/>
<sequence length="182" mass="19607">MISVRQATPPDAPELVRLRAVMLSSLGGTEPAPGPWRDTAVQILRTRLVDPDGALAAFVVDAPDRDAPDRDAPDRDAPDGDGQGRPASLAACVVGLVEQRLPSPANPTGEVGYVFSVATDPDHRRRGYARACMQRLLAWFSHRGVTQIDLRASTDGEPMYRSLGFERTRDPAMRLVLPPSGG</sequence>
<dbReference type="SUPFAM" id="SSF55729">
    <property type="entry name" value="Acyl-CoA N-acyltransferases (Nat)"/>
    <property type="match status" value="1"/>
</dbReference>
<dbReference type="EMBL" id="JAATVY010000024">
    <property type="protein sequence ID" value="NJC72975.1"/>
    <property type="molecule type" value="Genomic_DNA"/>
</dbReference>
<dbReference type="InterPro" id="IPR000182">
    <property type="entry name" value="GNAT_dom"/>
</dbReference>
<dbReference type="Proteomes" id="UP000722989">
    <property type="component" value="Unassembled WGS sequence"/>
</dbReference>
<feature type="compositionally biased region" description="Basic and acidic residues" evidence="3">
    <location>
        <begin position="62"/>
        <end position="78"/>
    </location>
</feature>
<feature type="domain" description="N-acetyltransferase" evidence="4">
    <location>
        <begin position="44"/>
        <end position="182"/>
    </location>
</feature>